<organism evidence="6 7">
    <name type="scientific">Streptomyces armeniacus</name>
    <dbReference type="NCBI Taxonomy" id="83291"/>
    <lineage>
        <taxon>Bacteria</taxon>
        <taxon>Bacillati</taxon>
        <taxon>Actinomycetota</taxon>
        <taxon>Actinomycetes</taxon>
        <taxon>Kitasatosporales</taxon>
        <taxon>Streptomycetaceae</taxon>
        <taxon>Streptomyces</taxon>
    </lineage>
</organism>
<evidence type="ECO:0000256" key="4">
    <source>
        <dbReference type="RuleBase" id="RU003694"/>
    </source>
</evidence>
<reference evidence="6 7" key="1">
    <citation type="submission" date="2018-07" db="EMBL/GenBank/DDBJ databases">
        <title>Draft genome of the type strain Streptomyces armeniacus ATCC 15676.</title>
        <authorList>
            <person name="Labana P."/>
            <person name="Gosse J.T."/>
            <person name="Boddy C.N."/>
        </authorList>
    </citation>
    <scope>NUCLEOTIDE SEQUENCE [LARGE SCALE GENOMIC DNA]</scope>
    <source>
        <strain evidence="6 7">ATCC 15676</strain>
    </source>
</reference>
<dbReference type="PROSITE" id="PS52004">
    <property type="entry name" value="KS3_2"/>
    <property type="match status" value="1"/>
</dbReference>
<feature type="domain" description="Ketosynthase family 3 (KS3)" evidence="5">
    <location>
        <begin position="12"/>
        <end position="416"/>
    </location>
</feature>
<sequence length="417" mass="42911">MTAAPLPAQAPAPEVAVTGLGLFTPAGLTVDANWATLCAGRSLAARDPELAGLPVDFSCRVPEFDVVAELGRSRARRLDRFGWLALAAARAAVDDAGLDSRTWCGERVGVVLGVGSNSLETYLGEFRHLDQGGPHRVSPLALPRSVPNMAAGEVAIDLGAGGPSFTTASACASGATALGVARDLLRSGSCDIVLTGGSESARSPMTATCFQRMRALSPRREQPELASRPFDADRDGFVLGEGAAVLVLERQSDARARGARTRALLRGCGASTDAYHPFAPLPDGSGAVRAVRAALHDAGCVPEDIGHVNAHGTSTRLNDAAEAAALTRVFGDRPPPVTAPKGVVGHALGAAGAIEAAYTVLALEHQLIPPTANFAHQDGDHKLDVVATVPRRAAMSAALNCSFGFGGHNSVTLFTTA</sequence>
<dbReference type="InterPro" id="IPR018201">
    <property type="entry name" value="Ketoacyl_synth_AS"/>
</dbReference>
<protein>
    <submittedName>
        <fullName evidence="6">Beta-ketoacyl-[acyl-carrier-protein] synthase family protein</fullName>
    </submittedName>
</protein>
<dbReference type="GO" id="GO:0004315">
    <property type="term" value="F:3-oxoacyl-[acyl-carrier-protein] synthase activity"/>
    <property type="evidence" value="ECO:0007669"/>
    <property type="project" value="InterPro"/>
</dbReference>
<dbReference type="SMART" id="SM00825">
    <property type="entry name" value="PKS_KS"/>
    <property type="match status" value="1"/>
</dbReference>
<dbReference type="InterPro" id="IPR000794">
    <property type="entry name" value="Beta-ketoacyl_synthase"/>
</dbReference>
<dbReference type="RefSeq" id="WP_208879395.1">
    <property type="nucleotide sequence ID" value="NZ_CP031320.1"/>
</dbReference>
<dbReference type="PROSITE" id="PS00606">
    <property type="entry name" value="KS3_1"/>
    <property type="match status" value="1"/>
</dbReference>
<dbReference type="InterPro" id="IPR016039">
    <property type="entry name" value="Thiolase-like"/>
</dbReference>
<evidence type="ECO:0000313" key="7">
    <source>
        <dbReference type="Proteomes" id="UP000254425"/>
    </source>
</evidence>
<keyword evidence="7" id="KW-1185">Reference proteome</keyword>
<evidence type="ECO:0000313" key="6">
    <source>
        <dbReference type="EMBL" id="AXK34126.1"/>
    </source>
</evidence>
<evidence type="ECO:0000256" key="2">
    <source>
        <dbReference type="ARBA" id="ARBA00022679"/>
    </source>
</evidence>
<dbReference type="FunFam" id="3.40.47.10:FF:000029">
    <property type="entry name" value="3-oxoacyl-[acyl-carrier-protein] synthase 1"/>
    <property type="match status" value="1"/>
</dbReference>
<dbReference type="GO" id="GO:0030497">
    <property type="term" value="P:fatty acid elongation"/>
    <property type="evidence" value="ECO:0007669"/>
    <property type="project" value="UniProtKB-ARBA"/>
</dbReference>
<evidence type="ECO:0000259" key="5">
    <source>
        <dbReference type="PROSITE" id="PS52004"/>
    </source>
</evidence>
<proteinExistence type="inferred from homology"/>
<gene>
    <name evidence="6" type="ORF">DVA86_17150</name>
</gene>
<name>A0A345XR60_9ACTN</name>
<dbReference type="AlphaFoldDB" id="A0A345XR60"/>
<dbReference type="PANTHER" id="PTHR11712:SF347">
    <property type="entry name" value="BETA KETOACYL-ACYL CARRIER PROTEIN SYNTHASE"/>
    <property type="match status" value="1"/>
</dbReference>
<dbReference type="Gene3D" id="3.40.47.10">
    <property type="match status" value="2"/>
</dbReference>
<dbReference type="PANTHER" id="PTHR11712">
    <property type="entry name" value="POLYKETIDE SYNTHASE-RELATED"/>
    <property type="match status" value="1"/>
</dbReference>
<dbReference type="InterPro" id="IPR020841">
    <property type="entry name" value="PKS_Beta-ketoAc_synthase_dom"/>
</dbReference>
<dbReference type="InterPro" id="IPR014030">
    <property type="entry name" value="Ketoacyl_synth_N"/>
</dbReference>
<dbReference type="EMBL" id="CP031320">
    <property type="protein sequence ID" value="AXK34126.1"/>
    <property type="molecule type" value="Genomic_DNA"/>
</dbReference>
<dbReference type="Pfam" id="PF00109">
    <property type="entry name" value="ketoacyl-synt"/>
    <property type="match status" value="1"/>
</dbReference>
<dbReference type="KEGG" id="sarm:DVA86_17150"/>
<accession>A0A345XR60</accession>
<comment type="similarity">
    <text evidence="1 4">Belongs to the thiolase-like superfamily. Beta-ketoacyl-ACP synthases family.</text>
</comment>
<dbReference type="SUPFAM" id="SSF53901">
    <property type="entry name" value="Thiolase-like"/>
    <property type="match status" value="2"/>
</dbReference>
<evidence type="ECO:0000256" key="3">
    <source>
        <dbReference type="ARBA" id="ARBA00023315"/>
    </source>
</evidence>
<dbReference type="Proteomes" id="UP000254425">
    <property type="component" value="Chromosome"/>
</dbReference>
<evidence type="ECO:0000256" key="1">
    <source>
        <dbReference type="ARBA" id="ARBA00008467"/>
    </source>
</evidence>
<keyword evidence="2 4" id="KW-0808">Transferase</keyword>
<dbReference type="FunFam" id="3.40.47.10:FF:000018">
    <property type="entry name" value="3-oxoacyl-[acyl-carrier-protein] synthase 2"/>
    <property type="match status" value="1"/>
</dbReference>
<keyword evidence="3" id="KW-0012">Acyltransferase</keyword>
<dbReference type="Pfam" id="PF02801">
    <property type="entry name" value="Ketoacyl-synt_C"/>
    <property type="match status" value="1"/>
</dbReference>
<dbReference type="NCBIfam" id="NF005589">
    <property type="entry name" value="PRK07314.1"/>
    <property type="match status" value="1"/>
</dbReference>
<dbReference type="InterPro" id="IPR014031">
    <property type="entry name" value="Ketoacyl_synth_C"/>
</dbReference>
<dbReference type="CDD" id="cd00834">
    <property type="entry name" value="KAS_I_II"/>
    <property type="match status" value="1"/>
</dbReference>